<gene>
    <name evidence="1" type="ORF">SKTS_11470</name>
</gene>
<dbReference type="SUPFAM" id="SSF55729">
    <property type="entry name" value="Acyl-CoA N-acyltransferases (Nat)"/>
    <property type="match status" value="1"/>
</dbReference>
<accession>A0A6F8VAT7</accession>
<protein>
    <submittedName>
        <fullName evidence="1">Uncharacterized protein</fullName>
    </submittedName>
</protein>
<organism evidence="1 2">
    <name type="scientific">Sulfurimicrobium lacus</name>
    <dbReference type="NCBI Taxonomy" id="2715678"/>
    <lineage>
        <taxon>Bacteria</taxon>
        <taxon>Pseudomonadati</taxon>
        <taxon>Pseudomonadota</taxon>
        <taxon>Betaproteobacteria</taxon>
        <taxon>Nitrosomonadales</taxon>
        <taxon>Sulfuricellaceae</taxon>
        <taxon>Sulfurimicrobium</taxon>
    </lineage>
</organism>
<name>A0A6F8VAT7_9PROT</name>
<keyword evidence="2" id="KW-1185">Reference proteome</keyword>
<dbReference type="RefSeq" id="WP_173061665.1">
    <property type="nucleotide sequence ID" value="NZ_AP022853.1"/>
</dbReference>
<dbReference type="CDD" id="cd04301">
    <property type="entry name" value="NAT_SF"/>
    <property type="match status" value="1"/>
</dbReference>
<proteinExistence type="predicted"/>
<dbReference type="AlphaFoldDB" id="A0A6F8VAT7"/>
<evidence type="ECO:0000313" key="1">
    <source>
        <dbReference type="EMBL" id="BCB26261.1"/>
    </source>
</evidence>
<dbReference type="EMBL" id="AP022853">
    <property type="protein sequence ID" value="BCB26261.1"/>
    <property type="molecule type" value="Genomic_DNA"/>
</dbReference>
<dbReference type="KEGG" id="slac:SKTS_11470"/>
<sequence>MVPEKILPLSKFIGSKFSLSDASPEFAMSDDEAEFTLEILGEVDWSDPLCQFGEFTLRQHGAWSEGANVGLFHDGKMVGFYEGLNLWVHPDYRRQGLAIPLILMAARLRGGSVLTDGAEAQNYSPAGLLAHTTAHLQALLCAIKKNESIPQSVLDEYNIDDPSELVKMFGPEFIAGLTCCKPLEG</sequence>
<evidence type="ECO:0000313" key="2">
    <source>
        <dbReference type="Proteomes" id="UP000502260"/>
    </source>
</evidence>
<reference evidence="2" key="1">
    <citation type="submission" date="2020-03" db="EMBL/GenBank/DDBJ databases">
        <title>Complete genome sequence of sulfur-oxidizing bacterium skT11.</title>
        <authorList>
            <person name="Kanda M."/>
            <person name="Kojima H."/>
            <person name="Fukui M."/>
        </authorList>
    </citation>
    <scope>NUCLEOTIDE SEQUENCE [LARGE SCALE GENOMIC DNA]</scope>
    <source>
        <strain evidence="2">skT11</strain>
    </source>
</reference>
<dbReference type="Proteomes" id="UP000502260">
    <property type="component" value="Chromosome"/>
</dbReference>
<dbReference type="InterPro" id="IPR016181">
    <property type="entry name" value="Acyl_CoA_acyltransferase"/>
</dbReference>